<keyword evidence="1" id="KW-0808">Transferase</keyword>
<evidence type="ECO:0000313" key="1">
    <source>
        <dbReference type="EMBL" id="CDR27895.1"/>
    </source>
</evidence>
<dbReference type="RefSeq" id="WP_047425742.1">
    <property type="nucleotide sequence ID" value="NZ_CCEG01000003.1"/>
</dbReference>
<dbReference type="GO" id="GO:0160105">
    <property type="term" value="F:tRNA (adenine(22)-N1)-methyltransferase activity"/>
    <property type="evidence" value="ECO:0007669"/>
    <property type="project" value="UniProtKB-EC"/>
</dbReference>
<dbReference type="Gene3D" id="3.40.50.150">
    <property type="entry name" value="Vaccinia Virus protein VP39"/>
    <property type="match status" value="1"/>
</dbReference>
<protein>
    <submittedName>
        <fullName evidence="1">Putative tRNA-m1A22 methylase</fullName>
        <ecNumber evidence="1">2.1.1.217</ecNumber>
    </submittedName>
</protein>
<keyword evidence="1" id="KW-0489">Methyltransferase</keyword>
<dbReference type="AlphaFoldDB" id="A0A077VHY2"/>
<dbReference type="Gene3D" id="1.10.287.1890">
    <property type="match status" value="1"/>
</dbReference>
<gene>
    <name evidence="1" type="primary">trmK</name>
    <name evidence="1" type="ORF">ERS140147_01012</name>
</gene>
<dbReference type="SUPFAM" id="SSF53335">
    <property type="entry name" value="S-adenosyl-L-methionine-dependent methyltransferases"/>
    <property type="match status" value="1"/>
</dbReference>
<dbReference type="PIRSF" id="PIRSF018637">
    <property type="entry name" value="TrmK"/>
    <property type="match status" value="1"/>
</dbReference>
<accession>A0A077VHY2</accession>
<dbReference type="InterPro" id="IPR029063">
    <property type="entry name" value="SAM-dependent_MTases_sf"/>
</dbReference>
<dbReference type="PANTHER" id="PTHR38451:SF1">
    <property type="entry name" value="TRNA (ADENINE(22)-N(1))-METHYLTRANSFERASE"/>
    <property type="match status" value="1"/>
</dbReference>
<dbReference type="Pfam" id="PF04816">
    <property type="entry name" value="TrmK"/>
    <property type="match status" value="1"/>
</dbReference>
<dbReference type="PANTHER" id="PTHR38451">
    <property type="entry name" value="TRNA (ADENINE(22)-N(1))-METHYLTRANSFERASE"/>
    <property type="match status" value="1"/>
</dbReference>
<sequence length="225" mass="25434">MISLNERLTTVSKFLKQGTIVDIGSDHAYLPIFAIQNRLCESGVAGEVIKGPFQAAVKNVAANQLANKIDVRLGDGLSVIHSEDIVDNITICGMGGPLIAKILTEGQQKLIQHPRLILQSNIQTENLRNTLQQLKYEIIDEIIMEEKGHVYEIIVAEYNEQLKDLSTNELKFGPKLLVEKNECFIKKWQRELEALYQIKSKLNKEQHHARLAQITEEIAVIERVL</sequence>
<dbReference type="EMBL" id="CCEH01000006">
    <property type="protein sequence ID" value="CDR27895.1"/>
    <property type="molecule type" value="Genomic_DNA"/>
</dbReference>
<dbReference type="InterPro" id="IPR006901">
    <property type="entry name" value="TrmK"/>
</dbReference>
<reference evidence="1 2" key="1">
    <citation type="submission" date="2014-05" db="EMBL/GenBank/DDBJ databases">
        <authorList>
            <person name="Aslett A.Martin."/>
            <person name="De Silva Nishadi"/>
        </authorList>
    </citation>
    <scope>NUCLEOTIDE SEQUENCE [LARGE SCALE GENOMIC DNA]</scope>
</reference>
<name>A0A077VHY2_9STAP</name>
<dbReference type="Proteomes" id="UP000044616">
    <property type="component" value="Unassembled WGS sequence"/>
</dbReference>
<dbReference type="GO" id="GO:0032259">
    <property type="term" value="P:methylation"/>
    <property type="evidence" value="ECO:0007669"/>
    <property type="project" value="UniProtKB-KW"/>
</dbReference>
<proteinExistence type="predicted"/>
<dbReference type="EC" id="2.1.1.217" evidence="1"/>
<organism evidence="1 2">
    <name type="scientific">Staphylococcus schweitzeri</name>
    <dbReference type="NCBI Taxonomy" id="1654388"/>
    <lineage>
        <taxon>Bacteria</taxon>
        <taxon>Bacillati</taxon>
        <taxon>Bacillota</taxon>
        <taxon>Bacilli</taxon>
        <taxon>Bacillales</taxon>
        <taxon>Staphylococcaceae</taxon>
        <taxon>Staphylococcus</taxon>
    </lineage>
</organism>
<evidence type="ECO:0000313" key="2">
    <source>
        <dbReference type="Proteomes" id="UP000044616"/>
    </source>
</evidence>